<gene>
    <name evidence="2" type="ORF">M467_13075</name>
</gene>
<evidence type="ECO:0000313" key="3">
    <source>
        <dbReference type="Proteomes" id="UP000016464"/>
    </source>
</evidence>
<dbReference type="Pfam" id="PF01636">
    <property type="entry name" value="APH"/>
    <property type="match status" value="1"/>
</dbReference>
<dbReference type="SUPFAM" id="SSF56112">
    <property type="entry name" value="Protein kinase-like (PK-like)"/>
    <property type="match status" value="1"/>
</dbReference>
<accession>U1LKY4</accession>
<dbReference type="RefSeq" id="WP_021065470.1">
    <property type="nucleotide sequence ID" value="NZ_ATCL01000009.1"/>
</dbReference>
<dbReference type="InterPro" id="IPR002575">
    <property type="entry name" value="Aminoglycoside_PTrfase"/>
</dbReference>
<dbReference type="AlphaFoldDB" id="U1LKY4"/>
<reference evidence="2 3" key="1">
    <citation type="journal article" date="2013" name="Genome Announc.">
        <title>Draft Genome Sequence of Exiguobacterium pavilionensis Strain RW-2, with Wide Thermal, Salinity, and pH Tolerance, Isolated from Modern Freshwater Microbialites.</title>
        <authorList>
            <person name="White R.A.III."/>
            <person name="Grassa C.J."/>
            <person name="Suttle C.A."/>
        </authorList>
    </citation>
    <scope>NUCLEOTIDE SEQUENCE [LARGE SCALE GENOMIC DNA]</scope>
    <source>
        <strain evidence="2 3">RW-2</strain>
    </source>
</reference>
<evidence type="ECO:0000259" key="1">
    <source>
        <dbReference type="Pfam" id="PF01636"/>
    </source>
</evidence>
<organism evidence="2 3">
    <name type="scientific">Exiguobacterium chiriqhucha RW-2</name>
    <dbReference type="NCBI Taxonomy" id="1345023"/>
    <lineage>
        <taxon>Bacteria</taxon>
        <taxon>Bacillati</taxon>
        <taxon>Bacillota</taxon>
        <taxon>Bacilli</taxon>
        <taxon>Bacillales</taxon>
        <taxon>Bacillales Family XII. Incertae Sedis</taxon>
        <taxon>Exiguobacterium</taxon>
    </lineage>
</organism>
<proteinExistence type="predicted"/>
<dbReference type="PATRIC" id="fig|1345023.5.peg.303"/>
<sequence length="363" mass="41261">MSMTIQQRTKEKRIKALRHAGVTEPIFLGEGAWHDAWKVSKDGRELVLRIPKEVAYGKPVTFDHDALMAEYAATKLYYQSVNRAVQGAAPNFFEFYVSAEFTYTLESFGGVPLSLPAMTKEQASQVGAQIGEIYRKTDQIRHDVEGLGYLMWTDEKRLHGSLNGDLHTFIREESAEHLADYKTLCATYPEFKDDVVEQMLDAATELRNDQISVPSLVNQDASPENILLNGNRVCLIDPYPIVYAPRGMAGNFMNLYETFFVALSHTERYQRHRFDLCEAQLKGIAEGFLAGYSDGNQSIVREVRGEQLLQILETAYLHHQLLLQEELTREDTIRYGSKEAITTRLFVLCDALKQFATSRLTEL</sequence>
<protein>
    <recommendedName>
        <fullName evidence="1">Aminoglycoside phosphotransferase domain-containing protein</fullName>
    </recommendedName>
</protein>
<evidence type="ECO:0000313" key="2">
    <source>
        <dbReference type="EMBL" id="ERG68208.1"/>
    </source>
</evidence>
<dbReference type="EMBL" id="ATCL01000009">
    <property type="protein sequence ID" value="ERG68208.1"/>
    <property type="molecule type" value="Genomic_DNA"/>
</dbReference>
<name>U1LKY4_9BACL</name>
<keyword evidence="3" id="KW-1185">Reference proteome</keyword>
<feature type="domain" description="Aminoglycoside phosphotransferase" evidence="1">
    <location>
        <begin position="28"/>
        <end position="246"/>
    </location>
</feature>
<comment type="caution">
    <text evidence="2">The sequence shown here is derived from an EMBL/GenBank/DDBJ whole genome shotgun (WGS) entry which is preliminary data.</text>
</comment>
<dbReference type="Proteomes" id="UP000016464">
    <property type="component" value="Unassembled WGS sequence"/>
</dbReference>
<dbReference type="InterPro" id="IPR011009">
    <property type="entry name" value="Kinase-like_dom_sf"/>
</dbReference>
<dbReference type="eggNOG" id="ENOG502ZB3B">
    <property type="taxonomic scope" value="Bacteria"/>
</dbReference>